<dbReference type="EMBL" id="JH159154">
    <property type="protein sequence ID" value="EGZ17874.1"/>
    <property type="molecule type" value="Genomic_DNA"/>
</dbReference>
<gene>
    <name evidence="1" type="ORF">PHYSODRAFT_503775</name>
</gene>
<dbReference type="OMA" id="LYERPLY"/>
<dbReference type="GeneID" id="20658275"/>
<protein>
    <submittedName>
        <fullName evidence="1">Uncharacterized protein</fullName>
    </submittedName>
</protein>
<reference evidence="1 2" key="1">
    <citation type="journal article" date="2006" name="Science">
        <title>Phytophthora genome sequences uncover evolutionary origins and mechanisms of pathogenesis.</title>
        <authorList>
            <person name="Tyler B.M."/>
            <person name="Tripathy S."/>
            <person name="Zhang X."/>
            <person name="Dehal P."/>
            <person name="Jiang R.H."/>
            <person name="Aerts A."/>
            <person name="Arredondo F.D."/>
            <person name="Baxter L."/>
            <person name="Bensasson D."/>
            <person name="Beynon J.L."/>
            <person name="Chapman J."/>
            <person name="Damasceno C.M."/>
            <person name="Dorrance A.E."/>
            <person name="Dou D."/>
            <person name="Dickerman A.W."/>
            <person name="Dubchak I.L."/>
            <person name="Garbelotto M."/>
            <person name="Gijzen M."/>
            <person name="Gordon S.G."/>
            <person name="Govers F."/>
            <person name="Grunwald N.J."/>
            <person name="Huang W."/>
            <person name="Ivors K.L."/>
            <person name="Jones R.W."/>
            <person name="Kamoun S."/>
            <person name="Krampis K."/>
            <person name="Lamour K.H."/>
            <person name="Lee M.K."/>
            <person name="McDonald W.H."/>
            <person name="Medina M."/>
            <person name="Meijer H.J."/>
            <person name="Nordberg E.K."/>
            <person name="Maclean D.J."/>
            <person name="Ospina-Giraldo M.D."/>
            <person name="Morris P.F."/>
            <person name="Phuntumart V."/>
            <person name="Putnam N.H."/>
            <person name="Rash S."/>
            <person name="Rose J.K."/>
            <person name="Sakihama Y."/>
            <person name="Salamov A.A."/>
            <person name="Savidor A."/>
            <person name="Scheuring C.F."/>
            <person name="Smith B.M."/>
            <person name="Sobral B.W."/>
            <person name="Terry A."/>
            <person name="Torto-Alalibo T.A."/>
            <person name="Win J."/>
            <person name="Xu Z."/>
            <person name="Zhang H."/>
            <person name="Grigoriev I.V."/>
            <person name="Rokhsar D.S."/>
            <person name="Boore J.L."/>
        </authorList>
    </citation>
    <scope>NUCLEOTIDE SEQUENCE [LARGE SCALE GENOMIC DNA]</scope>
    <source>
        <strain evidence="1 2">P6497</strain>
    </source>
</reference>
<proteinExistence type="predicted"/>
<dbReference type="AlphaFoldDB" id="G4ZEB1"/>
<accession>G4ZEB1</accession>
<evidence type="ECO:0000313" key="1">
    <source>
        <dbReference type="EMBL" id="EGZ17874.1"/>
    </source>
</evidence>
<sequence>MFVRQRLSTRGCIVLYHAVSDEMADELRSAALEVQDPRIPETWDGVHVDSERSRVFVPYGDAEVLSELFERHYRTFFSIASAVEWSYRKTSSGSSDQPPRREFSSLPGSTETLNVCSLPGTFLLALQDHTYVTGFGWNNQVALQSSQRLIELNKGDVLMHSGDFVFARAGSATNNICLHGYLDTPLYPRPAYQDPEIVPFINDTSVGVDDVFWNCTFKARDPQVLRKHLNRYHNFYFNILRASF</sequence>
<dbReference type="KEGG" id="psoj:PHYSODRAFT_503775"/>
<organism evidence="1 2">
    <name type="scientific">Phytophthora sojae (strain P6497)</name>
    <name type="common">Soybean stem and root rot agent</name>
    <name type="synonym">Phytophthora megasperma f. sp. glycines</name>
    <dbReference type="NCBI Taxonomy" id="1094619"/>
    <lineage>
        <taxon>Eukaryota</taxon>
        <taxon>Sar</taxon>
        <taxon>Stramenopiles</taxon>
        <taxon>Oomycota</taxon>
        <taxon>Peronosporomycetes</taxon>
        <taxon>Peronosporales</taxon>
        <taxon>Peronosporaceae</taxon>
        <taxon>Phytophthora</taxon>
    </lineage>
</organism>
<dbReference type="InParanoid" id="G4ZEB1"/>
<keyword evidence="2" id="KW-1185">Reference proteome</keyword>
<evidence type="ECO:0000313" key="2">
    <source>
        <dbReference type="Proteomes" id="UP000002640"/>
    </source>
</evidence>
<name>G4ZEB1_PHYSP</name>
<dbReference type="Proteomes" id="UP000002640">
    <property type="component" value="Unassembled WGS sequence"/>
</dbReference>
<dbReference type="RefSeq" id="XP_009526932.1">
    <property type="nucleotide sequence ID" value="XM_009528637.1"/>
</dbReference>